<gene>
    <name evidence="1" type="primary">CHC1</name>
    <name evidence="1" type="ORF">M8818_001711</name>
</gene>
<dbReference type="EMBL" id="JAMKPW020000007">
    <property type="protein sequence ID" value="KAK8216748.1"/>
    <property type="molecule type" value="Genomic_DNA"/>
</dbReference>
<evidence type="ECO:0000313" key="2">
    <source>
        <dbReference type="Proteomes" id="UP001320706"/>
    </source>
</evidence>
<proteinExistence type="predicted"/>
<keyword evidence="2" id="KW-1185">Reference proteome</keyword>
<comment type="caution">
    <text evidence="1">The sequence shown here is derived from an EMBL/GenBank/DDBJ whole genome shotgun (WGS) entry which is preliminary data.</text>
</comment>
<dbReference type="Proteomes" id="UP001320706">
    <property type="component" value="Unassembled WGS sequence"/>
</dbReference>
<organism evidence="1 2">
    <name type="scientific">Zalaria obscura</name>
    <dbReference type="NCBI Taxonomy" id="2024903"/>
    <lineage>
        <taxon>Eukaryota</taxon>
        <taxon>Fungi</taxon>
        <taxon>Dikarya</taxon>
        <taxon>Ascomycota</taxon>
        <taxon>Pezizomycotina</taxon>
        <taxon>Dothideomycetes</taxon>
        <taxon>Dothideomycetidae</taxon>
        <taxon>Dothideales</taxon>
        <taxon>Zalariaceae</taxon>
        <taxon>Zalaria</taxon>
    </lineage>
</organism>
<sequence length="1667" mass="188842">MAPLPIKFTELLQLTQVGIETLESDNFVCVRQKVNENAQPEVIIVNLKNNNSVMRRPIKADSAIMHYNKEIIALKAQQRTLQIFDLGAKAKLKSTTMNEDVVFWKWFNDRSLGLVTDTSVYHWDIFDPSQAAPVKVFERNANLSGCQIINYRVSDDEKWMVVVGISQQQGRVVGSMQLYSKDRGISQALEGHAAAFGTLKMEDAPAESKLFTFANRTATGAKLFIVEVDHQQGNPPFPKRSVDVYFPAEATNDFPVAMQVSAKYKVIYLVTKYGFIHLYDLETGTCIFMNRISSETIFVTARDEDSTGIVGVNRKGQVLSVSLDENTVIPYLLQNPENAELAYKLASRGGLPGADSLYQQRFEQLLNSGQYAEAAKTAANSPQGFLRTPQTIERFKAVPQQTGQLSVILQYFGMLLDKGKLNQHETLELARPVLQQNRKHLLEKWMGEGKLGCSEQLGDLVRLHDLNLAMQIYQDANVPQKVIAAMAELGQFDQILPYSKSAGYTPDFNALLQHVARVNPEKAAEFATALAKEDAGLIDTPRVLDVFQAQGMIQQATAFGLDVLSANRPEDGPLQTRLLEMNLMNAPQVADAILGNEMFSYYDRQRVAQLCEQAGLISRALEHYENPADIKRVIVQTDKIPEEFLINFFGKLTVELALDCLNEMLKVNIRQNLQAVVNISKKYSDLFEPHRIIELLEKYRTAEGLYFYLGGIVNMTEDKEVTFKYIEAATRMGQMQEVERICRESNAYDPEKVKNFLKEAKLTEQLPLIIVCDRFNFTHDLVLYLYKNQQFKSIEVYVQRVNPAKTPAVVGGLLDVDCDESIIKSLLASVSPESIPVDELVSEVESRNRLKLLLPFLESTLAAGNQQQAVYNALAKIYIDSNNDPEKFLKENDLYDTLTVGKYCEKRDPNLAYIAYRKGQNDLELINITNENSMFRAQARYLIERGDNEIWDYVLSENNVHRRSLVDQVIATAVPESQDPEKVSIAVKAFIDADMPAELIELLEKIILEPSTFSDNANLQNLLMLTACKADRGRVSGYIQQLNAYSPEDIAQQCIEVGMYEEAFEIYKKDKNHLAATSVLVEHVVSIDRAQEYADQVDLPEVWSRVAKAQLDGLRVTDAIESYIRAQDPSNYNEVIEIATHAGKDEDLIKFLRMARKTLREPAIDTGLAFCFARTNQLNELEDFLRASNVANIEESGDKAYEEGYHEAAKIFFSSISNWAKLATTLVHLEDYQAAVECARKANSVKVWKQVNEACVAKKEFRLAQICGLNLIVHAEELDDLVKQYEYNGYFDELISLLEAGLGLDSAHMGIFTSLGIALSKYHPDRVMEHLRIFWGRINIPKMIRACEEAHLWPELVFLYCHYDEWDNAALAMMERAADAWEHHSFKDTIVKVANLEIYYRALNFYLQEQPSLLTDLLQALTPRIDVNRVVRMFEKSDNIPLIKPFLLNVQSQNKRAVNDAINDLLIEEEDYKTLKDSVVNYDNYDAVALAQRLEKHELVFFRQIAANIYRKNKRWDKSISLSKQDKLFKDAIETAAISGKSEVVEDLLRYFVDIGSRECYVGMLYACYDLIPLHVVMELSWRHGLNDFTMPFMINYMSQQAMAIEGLKKDNEERKAKEASQQKDEDNTPILGGSRLMLTQGPAASPSPYGQTNGVMPQPTGYGGFR</sequence>
<evidence type="ECO:0000313" key="1">
    <source>
        <dbReference type="EMBL" id="KAK8216748.1"/>
    </source>
</evidence>
<reference evidence="1" key="1">
    <citation type="submission" date="2024-02" db="EMBL/GenBank/DDBJ databases">
        <title>Metagenome Assembled Genome of Zalaria obscura JY119.</title>
        <authorList>
            <person name="Vighnesh L."/>
            <person name="Jagadeeshwari U."/>
            <person name="Venkata Ramana C."/>
            <person name="Sasikala C."/>
        </authorList>
    </citation>
    <scope>NUCLEOTIDE SEQUENCE</scope>
    <source>
        <strain evidence="1">JY119</strain>
    </source>
</reference>
<accession>A0ACC3SJP3</accession>
<protein>
    <submittedName>
        <fullName evidence="1">Clathrin heavy chain</fullName>
    </submittedName>
</protein>
<name>A0ACC3SJP3_9PEZI</name>